<dbReference type="PROSITE" id="PS50865">
    <property type="entry name" value="ZF_MYND_2"/>
    <property type="match status" value="1"/>
</dbReference>
<dbReference type="Pfam" id="PF01753">
    <property type="entry name" value="zf-MYND"/>
    <property type="match status" value="1"/>
</dbReference>
<dbReference type="RefSeq" id="XP_047778654.1">
    <property type="nucleotide sequence ID" value="XM_047923908.1"/>
</dbReference>
<dbReference type="InterPro" id="IPR002893">
    <property type="entry name" value="Znf_MYND"/>
</dbReference>
<proteinExistence type="predicted"/>
<dbReference type="EMBL" id="JADCUA010000011">
    <property type="protein sequence ID" value="KAH9836369.1"/>
    <property type="molecule type" value="Genomic_DNA"/>
</dbReference>
<keyword evidence="1" id="KW-0479">Metal-binding</keyword>
<dbReference type="Gene3D" id="6.10.140.2220">
    <property type="match status" value="1"/>
</dbReference>
<reference evidence="6 7" key="1">
    <citation type="journal article" date="2021" name="Environ. Microbiol.">
        <title>Gene family expansions and transcriptome signatures uncover fungal adaptations to wood decay.</title>
        <authorList>
            <person name="Hage H."/>
            <person name="Miyauchi S."/>
            <person name="Viragh M."/>
            <person name="Drula E."/>
            <person name="Min B."/>
            <person name="Chaduli D."/>
            <person name="Navarro D."/>
            <person name="Favel A."/>
            <person name="Norest M."/>
            <person name="Lesage-Meessen L."/>
            <person name="Balint B."/>
            <person name="Merenyi Z."/>
            <person name="de Eugenio L."/>
            <person name="Morin E."/>
            <person name="Martinez A.T."/>
            <person name="Baldrian P."/>
            <person name="Stursova M."/>
            <person name="Martinez M.J."/>
            <person name="Novotny C."/>
            <person name="Magnuson J.K."/>
            <person name="Spatafora J.W."/>
            <person name="Maurice S."/>
            <person name="Pangilinan J."/>
            <person name="Andreopoulos W."/>
            <person name="LaButti K."/>
            <person name="Hundley H."/>
            <person name="Na H."/>
            <person name="Kuo A."/>
            <person name="Barry K."/>
            <person name="Lipzen A."/>
            <person name="Henrissat B."/>
            <person name="Riley R."/>
            <person name="Ahrendt S."/>
            <person name="Nagy L.G."/>
            <person name="Grigoriev I.V."/>
            <person name="Martin F."/>
            <person name="Rosso M.N."/>
        </authorList>
    </citation>
    <scope>NUCLEOTIDE SEQUENCE [LARGE SCALE GENOMIC DNA]</scope>
    <source>
        <strain evidence="6 7">CIRM-BRFM 1785</strain>
    </source>
</reference>
<evidence type="ECO:0000313" key="6">
    <source>
        <dbReference type="EMBL" id="KAH9836369.1"/>
    </source>
</evidence>
<evidence type="ECO:0000256" key="4">
    <source>
        <dbReference type="PROSITE-ProRule" id="PRU00134"/>
    </source>
</evidence>
<feature type="domain" description="MYND-type" evidence="5">
    <location>
        <begin position="272"/>
        <end position="311"/>
    </location>
</feature>
<dbReference type="SUPFAM" id="SSF144232">
    <property type="entry name" value="HIT/MYND zinc finger-like"/>
    <property type="match status" value="1"/>
</dbReference>
<dbReference type="PROSITE" id="PS01360">
    <property type="entry name" value="ZF_MYND_1"/>
    <property type="match status" value="1"/>
</dbReference>
<evidence type="ECO:0000256" key="3">
    <source>
        <dbReference type="ARBA" id="ARBA00022833"/>
    </source>
</evidence>
<keyword evidence="7" id="KW-1185">Reference proteome</keyword>
<dbReference type="Proteomes" id="UP000814176">
    <property type="component" value="Unassembled WGS sequence"/>
</dbReference>
<comment type="caution">
    <text evidence="6">The sequence shown here is derived from an EMBL/GenBank/DDBJ whole genome shotgun (WGS) entry which is preliminary data.</text>
</comment>
<keyword evidence="3" id="KW-0862">Zinc</keyword>
<dbReference type="GeneID" id="72004640"/>
<organism evidence="6 7">
    <name type="scientific">Rhodofomes roseus</name>
    <dbReference type="NCBI Taxonomy" id="34475"/>
    <lineage>
        <taxon>Eukaryota</taxon>
        <taxon>Fungi</taxon>
        <taxon>Dikarya</taxon>
        <taxon>Basidiomycota</taxon>
        <taxon>Agaricomycotina</taxon>
        <taxon>Agaricomycetes</taxon>
        <taxon>Polyporales</taxon>
        <taxon>Rhodofomes</taxon>
    </lineage>
</organism>
<evidence type="ECO:0000259" key="5">
    <source>
        <dbReference type="PROSITE" id="PS50865"/>
    </source>
</evidence>
<evidence type="ECO:0000256" key="2">
    <source>
        <dbReference type="ARBA" id="ARBA00022771"/>
    </source>
</evidence>
<evidence type="ECO:0000313" key="7">
    <source>
        <dbReference type="Proteomes" id="UP000814176"/>
    </source>
</evidence>
<accession>A0ABQ8KF50</accession>
<protein>
    <recommendedName>
        <fullName evidence="5">MYND-type domain-containing protein</fullName>
    </recommendedName>
</protein>
<evidence type="ECO:0000256" key="1">
    <source>
        <dbReference type="ARBA" id="ARBA00022723"/>
    </source>
</evidence>
<name>A0ABQ8KF50_9APHY</name>
<sequence>MDDLASAFSGLPYFNPMMMMNKSETSATRRLLQCTGFGLYMNDISSKFAPPATRAPDLPPDAFAARRTIVDQVAHWCETNKSDSSVEWVPIMYLYELVKGSAKRARDWGHMLFTEPTLSQFLIVMIMPEPCDCGNYSHHDYDAMTKYQADRMMSLLTYLHEAWDWGNKPNWVRATYTTPNRSFKIDPAVLPGVNKSVTPSKGAPPIFHVTQESFSPTLLEGEIEKIDNVCTQGQETRAGPAVVEAARKRVLGSKEDRPDVGDAWMNKNPRECANCQLVKDKALLMCARCKLVHYCSKECQKAHWPNHKIWCKTASVTASAS</sequence>
<keyword evidence="2 4" id="KW-0863">Zinc-finger</keyword>
<gene>
    <name evidence="6" type="ORF">C8Q71DRAFT_762152</name>
</gene>